<comment type="caution">
    <text evidence="1">The sequence shown here is derived from an EMBL/GenBank/DDBJ whole genome shotgun (WGS) entry which is preliminary data.</text>
</comment>
<dbReference type="Proteomes" id="UP000805649">
    <property type="component" value="Unassembled WGS sequence"/>
</dbReference>
<evidence type="ECO:0000313" key="1">
    <source>
        <dbReference type="EMBL" id="KAL0936082.1"/>
    </source>
</evidence>
<organism evidence="1 2">
    <name type="scientific">Colletotrichum truncatum</name>
    <name type="common">Anthracnose fungus</name>
    <name type="synonym">Colletotrichum capsici</name>
    <dbReference type="NCBI Taxonomy" id="5467"/>
    <lineage>
        <taxon>Eukaryota</taxon>
        <taxon>Fungi</taxon>
        <taxon>Dikarya</taxon>
        <taxon>Ascomycota</taxon>
        <taxon>Pezizomycotina</taxon>
        <taxon>Sordariomycetes</taxon>
        <taxon>Hypocreomycetidae</taxon>
        <taxon>Glomerellales</taxon>
        <taxon>Glomerellaceae</taxon>
        <taxon>Colletotrichum</taxon>
        <taxon>Colletotrichum truncatum species complex</taxon>
    </lineage>
</organism>
<sequence>MEGTNGTSGGKSEDSAQSRRFADDYTKVCALINESDPDAIRRAIRDNFEKCLLGSQYHMIFMLTIGLHRADEGVLQRLVRDFGQRLVSIGKRELIDWMNQADLDEMAERILAKASNAFLDKALVTRLQTIEARRLVNALARAERLGYDTDDIVESDEYVIPTAPGSASATPPIPSTHFVTATAHQQAAPHSHPSPSVSGQVGDLQNPQCTFCHRIFGAASAWGHVCSSSLLRDSFLAQDMFANSSQHLKQKVCLKPPATIGNSEQILACPHCGQSFGGVAGIQYHMLSKVCGDFGEITKEMVAAVKPMPRTAWRAGSVNELNRPTKRSAPDSTPVYISSSNNSPAPREMPSSMLQTPKAVPSSMNTARSEDLPLGTPRPKDMSHLTAHQIESLMGDLRRAEEDFKAKIDKAQASGESEDKIAKRLTSLRNSYACKQSTIRKKYGIKLRERRGRAEMDAERERMGYGAVARQETQGSEDKHADKRARVNDAGDATTTKTQGTPLKQVAVADIGSGLTGSNATAATEDPTASTSQAPRASQDETSRRPSSSYQQGNHRVEIHVPSPTKRRFVSAAADGTPISNLPPSKSPPKVSSGGTMTADELLRQIRGGNTDSSESDSDSDSSSDDDGDGKGQE</sequence>
<proteinExistence type="predicted"/>
<protein>
    <submittedName>
        <fullName evidence="1">Uncharacterized protein</fullName>
    </submittedName>
</protein>
<dbReference type="EMBL" id="VUJX02000005">
    <property type="protein sequence ID" value="KAL0936082.1"/>
    <property type="molecule type" value="Genomic_DNA"/>
</dbReference>
<keyword evidence="2" id="KW-1185">Reference proteome</keyword>
<evidence type="ECO:0000313" key="2">
    <source>
        <dbReference type="Proteomes" id="UP000805649"/>
    </source>
</evidence>
<name>A0ACC3YWB4_COLTU</name>
<accession>A0ACC3YWB4</accession>
<reference evidence="1 2" key="1">
    <citation type="journal article" date="2020" name="Phytopathology">
        <title>Genome Sequence Resources of Colletotrichum truncatum, C. plurivorum, C. musicola, and C. sojae: Four Species Pathogenic to Soybean (Glycine max).</title>
        <authorList>
            <person name="Rogerio F."/>
            <person name="Boufleur T.R."/>
            <person name="Ciampi-Guillardi M."/>
            <person name="Sukno S.A."/>
            <person name="Thon M.R."/>
            <person name="Massola Junior N.S."/>
            <person name="Baroncelli R."/>
        </authorList>
    </citation>
    <scope>NUCLEOTIDE SEQUENCE [LARGE SCALE GENOMIC DNA]</scope>
    <source>
        <strain evidence="1 2">CMES1059</strain>
    </source>
</reference>
<gene>
    <name evidence="1" type="ORF">CTRU02_208297</name>
</gene>